<comment type="caution">
    <text evidence="1">The sequence shown here is derived from an EMBL/GenBank/DDBJ whole genome shotgun (WGS) entry which is preliminary data.</text>
</comment>
<protein>
    <submittedName>
        <fullName evidence="1">Uncharacterized protein</fullName>
    </submittedName>
</protein>
<keyword evidence="2" id="KW-1185">Reference proteome</keyword>
<accession>A0AAV4R4N7</accession>
<evidence type="ECO:0000313" key="2">
    <source>
        <dbReference type="Proteomes" id="UP001054837"/>
    </source>
</evidence>
<organism evidence="1 2">
    <name type="scientific">Caerostris darwini</name>
    <dbReference type="NCBI Taxonomy" id="1538125"/>
    <lineage>
        <taxon>Eukaryota</taxon>
        <taxon>Metazoa</taxon>
        <taxon>Ecdysozoa</taxon>
        <taxon>Arthropoda</taxon>
        <taxon>Chelicerata</taxon>
        <taxon>Arachnida</taxon>
        <taxon>Araneae</taxon>
        <taxon>Araneomorphae</taxon>
        <taxon>Entelegynae</taxon>
        <taxon>Araneoidea</taxon>
        <taxon>Araneidae</taxon>
        <taxon>Caerostris</taxon>
    </lineage>
</organism>
<dbReference type="EMBL" id="BPLQ01005797">
    <property type="protein sequence ID" value="GIY17288.1"/>
    <property type="molecule type" value="Genomic_DNA"/>
</dbReference>
<name>A0AAV4R4N7_9ARAC</name>
<sequence>MISCIYATRPFTAYYATLDIHHQHLPNSMDRAHSLALDRRHLVDRPYEVLFFPRRLEHIETSDDSKYYHRGYMPYTVCLKRLQCSDYIENIEKCYFSK</sequence>
<dbReference type="Proteomes" id="UP001054837">
    <property type="component" value="Unassembled WGS sequence"/>
</dbReference>
<dbReference type="AlphaFoldDB" id="A0AAV4R4N7"/>
<reference evidence="1 2" key="1">
    <citation type="submission" date="2021-06" db="EMBL/GenBank/DDBJ databases">
        <title>Caerostris darwini draft genome.</title>
        <authorList>
            <person name="Kono N."/>
            <person name="Arakawa K."/>
        </authorList>
    </citation>
    <scope>NUCLEOTIDE SEQUENCE [LARGE SCALE GENOMIC DNA]</scope>
</reference>
<gene>
    <name evidence="1" type="ORF">CDAR_197341</name>
</gene>
<evidence type="ECO:0000313" key="1">
    <source>
        <dbReference type="EMBL" id="GIY17288.1"/>
    </source>
</evidence>
<proteinExistence type="predicted"/>